<dbReference type="PROSITE" id="PS00463">
    <property type="entry name" value="ZN2_CY6_FUNGAL_1"/>
    <property type="match status" value="1"/>
</dbReference>
<dbReference type="EMBL" id="KV744926">
    <property type="protein sequence ID" value="OCK81305.1"/>
    <property type="molecule type" value="Genomic_DNA"/>
</dbReference>
<evidence type="ECO:0000313" key="11">
    <source>
        <dbReference type="EMBL" id="OCK81305.1"/>
    </source>
</evidence>
<evidence type="ECO:0000256" key="3">
    <source>
        <dbReference type="ARBA" id="ARBA00022833"/>
    </source>
</evidence>
<name>A0A8E2JG23_9PEZI</name>
<keyword evidence="3" id="KW-0862">Zinc</keyword>
<keyword evidence="12" id="KW-1185">Reference proteome</keyword>
<accession>A0A8E2JG23</accession>
<evidence type="ECO:0000256" key="4">
    <source>
        <dbReference type="ARBA" id="ARBA00023015"/>
    </source>
</evidence>
<evidence type="ECO:0000256" key="5">
    <source>
        <dbReference type="ARBA" id="ARBA00023125"/>
    </source>
</evidence>
<keyword evidence="9" id="KW-0472">Membrane</keyword>
<dbReference type="SMART" id="SM00906">
    <property type="entry name" value="Fungal_trans"/>
    <property type="match status" value="1"/>
</dbReference>
<dbReference type="GO" id="GO:0005634">
    <property type="term" value="C:nucleus"/>
    <property type="evidence" value="ECO:0007669"/>
    <property type="project" value="UniProtKB-SubCell"/>
</dbReference>
<feature type="region of interest" description="Disordered" evidence="8">
    <location>
        <begin position="1"/>
        <end position="60"/>
    </location>
</feature>
<dbReference type="InterPro" id="IPR051711">
    <property type="entry name" value="Stress_Response_Reg"/>
</dbReference>
<dbReference type="GO" id="GO:0045944">
    <property type="term" value="P:positive regulation of transcription by RNA polymerase II"/>
    <property type="evidence" value="ECO:0007669"/>
    <property type="project" value="TreeGrafter"/>
</dbReference>
<dbReference type="CDD" id="cd00067">
    <property type="entry name" value="GAL4"/>
    <property type="match status" value="1"/>
</dbReference>
<dbReference type="GO" id="GO:0000981">
    <property type="term" value="F:DNA-binding transcription factor activity, RNA polymerase II-specific"/>
    <property type="evidence" value="ECO:0007669"/>
    <property type="project" value="InterPro"/>
</dbReference>
<dbReference type="CDD" id="cd12148">
    <property type="entry name" value="fungal_TF_MHR"/>
    <property type="match status" value="1"/>
</dbReference>
<evidence type="ECO:0000256" key="9">
    <source>
        <dbReference type="SAM" id="Phobius"/>
    </source>
</evidence>
<evidence type="ECO:0000256" key="1">
    <source>
        <dbReference type="ARBA" id="ARBA00004123"/>
    </source>
</evidence>
<dbReference type="PANTHER" id="PTHR47540">
    <property type="entry name" value="THIAMINE REPRESSIBLE GENES REGULATORY PROTEIN THI5"/>
    <property type="match status" value="1"/>
</dbReference>
<evidence type="ECO:0000256" key="2">
    <source>
        <dbReference type="ARBA" id="ARBA00022723"/>
    </source>
</evidence>
<dbReference type="AlphaFoldDB" id="A0A8E2JG23"/>
<protein>
    <recommendedName>
        <fullName evidence="10">Zn(2)-C6 fungal-type domain-containing protein</fullName>
    </recommendedName>
</protein>
<dbReference type="InterPro" id="IPR036864">
    <property type="entry name" value="Zn2-C6_fun-type_DNA-bd_sf"/>
</dbReference>
<feature type="transmembrane region" description="Helical" evidence="9">
    <location>
        <begin position="367"/>
        <end position="391"/>
    </location>
</feature>
<dbReference type="PROSITE" id="PS50048">
    <property type="entry name" value="ZN2_CY6_FUNGAL_2"/>
    <property type="match status" value="1"/>
</dbReference>
<dbReference type="GO" id="GO:0043565">
    <property type="term" value="F:sequence-specific DNA binding"/>
    <property type="evidence" value="ECO:0007669"/>
    <property type="project" value="TreeGrafter"/>
</dbReference>
<feature type="compositionally biased region" description="Polar residues" evidence="8">
    <location>
        <begin position="1"/>
        <end position="18"/>
    </location>
</feature>
<dbReference type="Pfam" id="PF04082">
    <property type="entry name" value="Fungal_trans"/>
    <property type="match status" value="1"/>
</dbReference>
<dbReference type="Proteomes" id="UP000250266">
    <property type="component" value="Unassembled WGS sequence"/>
</dbReference>
<dbReference type="Gene3D" id="4.10.240.10">
    <property type="entry name" value="Zn(2)-C6 fungal-type DNA-binding domain"/>
    <property type="match status" value="1"/>
</dbReference>
<dbReference type="PANTHER" id="PTHR47540:SF1">
    <property type="entry name" value="ACTIVATOR OF STRESS GENES 1-RELATED"/>
    <property type="match status" value="1"/>
</dbReference>
<feature type="region of interest" description="Disordered" evidence="8">
    <location>
        <begin position="688"/>
        <end position="733"/>
    </location>
</feature>
<reference evidence="11 12" key="1">
    <citation type="journal article" date="2016" name="Nat. Commun.">
        <title>Ectomycorrhizal ecology is imprinted in the genome of the dominant symbiotic fungus Cenococcum geophilum.</title>
        <authorList>
            <consortium name="DOE Joint Genome Institute"/>
            <person name="Peter M."/>
            <person name="Kohler A."/>
            <person name="Ohm R.A."/>
            <person name="Kuo A."/>
            <person name="Krutzmann J."/>
            <person name="Morin E."/>
            <person name="Arend M."/>
            <person name="Barry K.W."/>
            <person name="Binder M."/>
            <person name="Choi C."/>
            <person name="Clum A."/>
            <person name="Copeland A."/>
            <person name="Grisel N."/>
            <person name="Haridas S."/>
            <person name="Kipfer T."/>
            <person name="LaButti K."/>
            <person name="Lindquist E."/>
            <person name="Lipzen A."/>
            <person name="Maire R."/>
            <person name="Meier B."/>
            <person name="Mihaltcheva S."/>
            <person name="Molinier V."/>
            <person name="Murat C."/>
            <person name="Poggeler S."/>
            <person name="Quandt C.A."/>
            <person name="Sperisen C."/>
            <person name="Tritt A."/>
            <person name="Tisserant E."/>
            <person name="Crous P.W."/>
            <person name="Henrissat B."/>
            <person name="Nehls U."/>
            <person name="Egli S."/>
            <person name="Spatafora J.W."/>
            <person name="Grigoriev I.V."/>
            <person name="Martin F.M."/>
        </authorList>
    </citation>
    <scope>NUCLEOTIDE SEQUENCE [LARGE SCALE GENOMIC DNA]</scope>
    <source>
        <strain evidence="11 12">CBS 459.81</strain>
    </source>
</reference>
<keyword evidence="2" id="KW-0479">Metal-binding</keyword>
<keyword evidence="9" id="KW-0812">Transmembrane</keyword>
<dbReference type="InterPro" id="IPR007219">
    <property type="entry name" value="XnlR_reg_dom"/>
</dbReference>
<evidence type="ECO:0000313" key="12">
    <source>
        <dbReference type="Proteomes" id="UP000250266"/>
    </source>
</evidence>
<feature type="compositionally biased region" description="Gly residues" evidence="8">
    <location>
        <begin position="927"/>
        <end position="954"/>
    </location>
</feature>
<feature type="region of interest" description="Disordered" evidence="8">
    <location>
        <begin position="927"/>
        <end position="959"/>
    </location>
</feature>
<evidence type="ECO:0000256" key="6">
    <source>
        <dbReference type="ARBA" id="ARBA00023163"/>
    </source>
</evidence>
<feature type="region of interest" description="Disordered" evidence="8">
    <location>
        <begin position="802"/>
        <end position="839"/>
    </location>
</feature>
<organism evidence="11 12">
    <name type="scientific">Lepidopterella palustris CBS 459.81</name>
    <dbReference type="NCBI Taxonomy" id="1314670"/>
    <lineage>
        <taxon>Eukaryota</taxon>
        <taxon>Fungi</taxon>
        <taxon>Dikarya</taxon>
        <taxon>Ascomycota</taxon>
        <taxon>Pezizomycotina</taxon>
        <taxon>Dothideomycetes</taxon>
        <taxon>Pleosporomycetidae</taxon>
        <taxon>Mytilinidiales</taxon>
        <taxon>Argynnaceae</taxon>
        <taxon>Lepidopterella</taxon>
    </lineage>
</organism>
<keyword evidence="9" id="KW-1133">Transmembrane helix</keyword>
<feature type="compositionally biased region" description="Polar residues" evidence="8">
    <location>
        <begin position="37"/>
        <end position="50"/>
    </location>
</feature>
<keyword evidence="5" id="KW-0238">DNA-binding</keyword>
<feature type="region of interest" description="Disordered" evidence="8">
    <location>
        <begin position="145"/>
        <end position="173"/>
    </location>
</feature>
<comment type="subcellular location">
    <subcellularLocation>
        <location evidence="1">Nucleus</location>
    </subcellularLocation>
</comment>
<evidence type="ECO:0000256" key="8">
    <source>
        <dbReference type="SAM" id="MobiDB-lite"/>
    </source>
</evidence>
<keyword evidence="6" id="KW-0804">Transcription</keyword>
<dbReference type="OrthoDB" id="422427at2759"/>
<dbReference type="Pfam" id="PF00172">
    <property type="entry name" value="Zn_clus"/>
    <property type="match status" value="1"/>
</dbReference>
<keyword evidence="7" id="KW-0539">Nucleus</keyword>
<proteinExistence type="predicted"/>
<gene>
    <name evidence="11" type="ORF">K432DRAFT_381453</name>
</gene>
<evidence type="ECO:0000259" key="10">
    <source>
        <dbReference type="PROSITE" id="PS50048"/>
    </source>
</evidence>
<dbReference type="InterPro" id="IPR001138">
    <property type="entry name" value="Zn2Cys6_DnaBD"/>
</dbReference>
<keyword evidence="4" id="KW-0805">Transcription regulation</keyword>
<dbReference type="SUPFAM" id="SSF57701">
    <property type="entry name" value="Zn2/Cys6 DNA-binding domain"/>
    <property type="match status" value="1"/>
</dbReference>
<evidence type="ECO:0000256" key="7">
    <source>
        <dbReference type="ARBA" id="ARBA00023242"/>
    </source>
</evidence>
<dbReference type="SMART" id="SM00066">
    <property type="entry name" value="GAL4"/>
    <property type="match status" value="1"/>
</dbReference>
<feature type="domain" description="Zn(2)-C6 fungal-type" evidence="10">
    <location>
        <begin position="64"/>
        <end position="93"/>
    </location>
</feature>
<dbReference type="GO" id="GO:0006351">
    <property type="term" value="P:DNA-templated transcription"/>
    <property type="evidence" value="ECO:0007669"/>
    <property type="project" value="InterPro"/>
</dbReference>
<feature type="transmembrane region" description="Helical" evidence="9">
    <location>
        <begin position="614"/>
        <end position="634"/>
    </location>
</feature>
<dbReference type="GO" id="GO:0008270">
    <property type="term" value="F:zinc ion binding"/>
    <property type="evidence" value="ECO:0007669"/>
    <property type="project" value="InterPro"/>
</dbReference>
<sequence length="1090" mass="119031">MDYNTTPETIDDSTSLSQRGHLETPQVDETPDAIEQPSPTNDNDSDQPQKANAPLQKRRRVTRACDECRRKKIKCDGKQPCTHCTVYSYDCTYDQPSTRRRNAAPQYIESLEIQLKRAKAILNVLLPNLDLNDPSIDAHLQNGVLPQMPTANSHPQLPAVDKEHSQSGDGNADSHLVSMVRATGQLDLDEEGYWDYHGHSSGLSFIRKMREQFGDIIGPSSTGAPFVKSRPMSQVFDSPKSNNDSPFDSNLVLAAVDLPSRQEAKILCDNALNDASSLLKVMHLPTFYKTLDRIYDIPPENYGNRENTFLPLLYSVLALGTLFSKDCREIDEVGYENAIDEGFKYFKAARQLMDIADCRDLRSLQAVVFMILFLQSSAKLTTCYAYIGVALRSALRMGMHRAFNDNFNPIEAESRKRCFWVIRKMDTYVGAILGLPHTLNDEDIDQDLPTEVDDEYITETGILPMPEGSISVIAGSNAHTRIVHILGKIVLHIYPIKGTHCTGGGNAITYTVSYSKIREIEKDLQDWLDELPSRLKPGGDAPKSIIRVQQLLRMAYAHAQMMLYRPFLHYVSSTCKAKTVDQRAFACASACVSVSRNIVHITAGMKRQGLLIGAYWFSMYTTFFAILSLVFFALENPSNPTSNDVLRDAMEGKEVLAQLAKRSMAADRCTATLKIIFDQLPERLKRGREMATSKKRRQTPSPQPPSPKASSSLKSDPDGDMTPRRANTFPVSLPNTFSKSASFPHSLAISQSNQLDQLAPLSVDSPFQNLSSQPSLDCFDPLPSLTLSSTTTSILNGFTNLSQQQQSTPAPRSSSSSSSSSSSTTTATTTTTHSSFPATPIANSFLDSTGFNVPLPDMSAMMFPSADPFAYPNQPMTTFENTNLSSLRGVAGVKDSTTSPTANGFSFRPGSSGGHVDVFGSISGINGMGGRGNNSTGGDGNGNGNGNGSEGGNGLRLSDTDVQLFGPMPMYLMQGAHHHNHHHQQNQQNLHNQQHGHLNLHNANINNATANHVNGVNGVNCVNGVNMAGVNGAGVNINGIGVPVMFEGSTMNLDDLFSGEEWANTFMDQGFGLGAFGGTGGVEMEMGVWR</sequence>